<gene>
    <name evidence="2" type="ORF">AKG39_17990</name>
</gene>
<keyword evidence="3" id="KW-1185">Reference proteome</keyword>
<dbReference type="SUPFAM" id="SSF53335">
    <property type="entry name" value="S-adenosyl-L-methionine-dependent methyltransferases"/>
    <property type="match status" value="1"/>
</dbReference>
<dbReference type="InterPro" id="IPR013216">
    <property type="entry name" value="Methyltransf_11"/>
</dbReference>
<proteinExistence type="predicted"/>
<dbReference type="InterPro" id="IPR029063">
    <property type="entry name" value="SAM-dependent_MTases_sf"/>
</dbReference>
<comment type="caution">
    <text evidence="2">The sequence shown here is derived from an EMBL/GenBank/DDBJ whole genome shotgun (WGS) entry which is preliminary data.</text>
</comment>
<evidence type="ECO:0000313" key="3">
    <source>
        <dbReference type="Proteomes" id="UP000036873"/>
    </source>
</evidence>
<sequence>MQTKATEFDQISKNIFYPIYPVIAQQILAERKGISEGTCLDVGSGPGYVGLSIARQSKMQVCLYDMDQNALEIAKKNINEALLEDRVFVKYGNVEEIPYPNESFDLVTSRGSLFFWQDKVKAINEIFRVLKMGGTAYLGGGFGNQKLKDMVDQKMLAIDDQWLVKAAMRKGCADDYENLLKKTIVKQFTVKEDDSGLWIVFHKTSEPTKEQH</sequence>
<organism evidence="2 3">
    <name type="scientific">Acetobacterium bakii</name>
    <dbReference type="NCBI Taxonomy" id="52689"/>
    <lineage>
        <taxon>Bacteria</taxon>
        <taxon>Bacillati</taxon>
        <taxon>Bacillota</taxon>
        <taxon>Clostridia</taxon>
        <taxon>Eubacteriales</taxon>
        <taxon>Eubacteriaceae</taxon>
        <taxon>Acetobacterium</taxon>
    </lineage>
</organism>
<name>A0A0L6TVU0_9FIRM</name>
<reference evidence="3" key="1">
    <citation type="submission" date="2015-07" db="EMBL/GenBank/DDBJ databases">
        <title>Draft genome sequence of Acetobacterium bakii DSM 8293, a potential psychrophilic chemical producer through syngas fermentation.</title>
        <authorList>
            <person name="Song Y."/>
            <person name="Hwang S."/>
            <person name="Cho B.-K."/>
        </authorList>
    </citation>
    <scope>NUCLEOTIDE SEQUENCE [LARGE SCALE GENOMIC DNA]</scope>
    <source>
        <strain evidence="3">DSM 8239</strain>
    </source>
</reference>
<evidence type="ECO:0000259" key="1">
    <source>
        <dbReference type="Pfam" id="PF08241"/>
    </source>
</evidence>
<accession>A0A0L6TVU0</accession>
<dbReference type="AlphaFoldDB" id="A0A0L6TVU0"/>
<dbReference type="CDD" id="cd02440">
    <property type="entry name" value="AdoMet_MTases"/>
    <property type="match status" value="1"/>
</dbReference>
<dbReference type="PANTHER" id="PTHR43591">
    <property type="entry name" value="METHYLTRANSFERASE"/>
    <property type="match status" value="1"/>
</dbReference>
<dbReference type="Gene3D" id="3.40.50.150">
    <property type="entry name" value="Vaccinia Virus protein VP39"/>
    <property type="match status" value="1"/>
</dbReference>
<dbReference type="Pfam" id="PF08241">
    <property type="entry name" value="Methyltransf_11"/>
    <property type="match status" value="1"/>
</dbReference>
<feature type="domain" description="Methyltransferase type 11" evidence="1">
    <location>
        <begin position="40"/>
        <end position="137"/>
    </location>
</feature>
<dbReference type="EMBL" id="LGYO01000065">
    <property type="protein sequence ID" value="KNZ40371.1"/>
    <property type="molecule type" value="Genomic_DNA"/>
</dbReference>
<dbReference type="GO" id="GO:0008757">
    <property type="term" value="F:S-adenosylmethionine-dependent methyltransferase activity"/>
    <property type="evidence" value="ECO:0007669"/>
    <property type="project" value="InterPro"/>
</dbReference>
<dbReference type="RefSeq" id="WP_050741785.1">
    <property type="nucleotide sequence ID" value="NZ_LGYO01000065.1"/>
</dbReference>
<dbReference type="Proteomes" id="UP000036873">
    <property type="component" value="Unassembled WGS sequence"/>
</dbReference>
<dbReference type="STRING" id="52689.AKG39_17990"/>
<evidence type="ECO:0000313" key="2">
    <source>
        <dbReference type="EMBL" id="KNZ40371.1"/>
    </source>
</evidence>
<protein>
    <recommendedName>
        <fullName evidence="1">Methyltransferase type 11 domain-containing protein</fullName>
    </recommendedName>
</protein>